<organism evidence="2 3">
    <name type="scientific">Polarella glacialis</name>
    <name type="common">Dinoflagellate</name>
    <dbReference type="NCBI Taxonomy" id="89957"/>
    <lineage>
        <taxon>Eukaryota</taxon>
        <taxon>Sar</taxon>
        <taxon>Alveolata</taxon>
        <taxon>Dinophyceae</taxon>
        <taxon>Suessiales</taxon>
        <taxon>Suessiaceae</taxon>
        <taxon>Polarella</taxon>
    </lineage>
</organism>
<dbReference type="OrthoDB" id="408226at2759"/>
<accession>A0A813GAW4</accession>
<name>A0A813GAW4_POLGL</name>
<gene>
    <name evidence="2" type="ORF">PGLA1383_LOCUS39703</name>
</gene>
<keyword evidence="1" id="KW-0732">Signal</keyword>
<dbReference type="Proteomes" id="UP000654075">
    <property type="component" value="Unassembled WGS sequence"/>
</dbReference>
<evidence type="ECO:0000313" key="3">
    <source>
        <dbReference type="Proteomes" id="UP000654075"/>
    </source>
</evidence>
<reference evidence="2" key="1">
    <citation type="submission" date="2021-02" db="EMBL/GenBank/DDBJ databases">
        <authorList>
            <person name="Dougan E. K."/>
            <person name="Rhodes N."/>
            <person name="Thang M."/>
            <person name="Chan C."/>
        </authorList>
    </citation>
    <scope>NUCLEOTIDE SEQUENCE</scope>
</reference>
<feature type="signal peptide" evidence="1">
    <location>
        <begin position="1"/>
        <end position="23"/>
    </location>
</feature>
<dbReference type="EMBL" id="CAJNNV010027928">
    <property type="protein sequence ID" value="CAE8622245.1"/>
    <property type="molecule type" value="Genomic_DNA"/>
</dbReference>
<comment type="caution">
    <text evidence="2">The sequence shown here is derived from an EMBL/GenBank/DDBJ whole genome shotgun (WGS) entry which is preliminary data.</text>
</comment>
<sequence>MALATAGLRPCVACVLAAASVAGEISPGTRDGCWTGDFNYHRCCMTNDDAACFPHQNSFTRIMCCSGLYEVMESWKDNNAASLGVRHPPRPLWPGLATCLGQEPDLHPTLDRNSLTTAVECVAKLPEVSVALDLFLGGGNTMTAAAKGMSSLSSQHSRPLEVFSFERDLGTIVAAGSPDGILRSGPWVDPMMLDVHFPENQGLTEQILHFQALLVFGEMSEAPKDLPMLWVLHGRPYPRESLGGYAWNALDVLCQHRAPLDLVVIDSQAHSEQEWLIIEAVCRPRLVVLANVNIPSASSWIAHRLELQGTWQLEARGQFALHSTPWVSLAETRRTRAWVIYSDLLQPVG</sequence>
<dbReference type="AlphaFoldDB" id="A0A813GAW4"/>
<evidence type="ECO:0000256" key="1">
    <source>
        <dbReference type="SAM" id="SignalP"/>
    </source>
</evidence>
<dbReference type="OMA" id="YAWNALD"/>
<proteinExistence type="predicted"/>
<keyword evidence="3" id="KW-1185">Reference proteome</keyword>
<evidence type="ECO:0000313" key="2">
    <source>
        <dbReference type="EMBL" id="CAE8622245.1"/>
    </source>
</evidence>
<protein>
    <submittedName>
        <fullName evidence="2">Uncharacterized protein</fullName>
    </submittedName>
</protein>
<feature type="chain" id="PRO_5032790038" evidence="1">
    <location>
        <begin position="24"/>
        <end position="349"/>
    </location>
</feature>